<evidence type="ECO:0000313" key="2">
    <source>
        <dbReference type="Proteomes" id="UP000649739"/>
    </source>
</evidence>
<dbReference type="EMBL" id="BMQB01000001">
    <property type="protein sequence ID" value="GGJ79816.1"/>
    <property type="molecule type" value="Genomic_DNA"/>
</dbReference>
<gene>
    <name evidence="1" type="ORF">GCM10010123_07020</name>
</gene>
<reference evidence="1" key="1">
    <citation type="journal article" date="2014" name="Int. J. Syst. Evol. Microbiol.">
        <title>Complete genome sequence of Corynebacterium casei LMG S-19264T (=DSM 44701T), isolated from a smear-ripened cheese.</title>
        <authorList>
            <consortium name="US DOE Joint Genome Institute (JGI-PGF)"/>
            <person name="Walter F."/>
            <person name="Albersmeier A."/>
            <person name="Kalinowski J."/>
            <person name="Ruckert C."/>
        </authorList>
    </citation>
    <scope>NUCLEOTIDE SEQUENCE</scope>
    <source>
        <strain evidence="1">JCM 3090</strain>
    </source>
</reference>
<keyword evidence="2" id="KW-1185">Reference proteome</keyword>
<comment type="caution">
    <text evidence="1">The sequence shown here is derived from an EMBL/GenBank/DDBJ whole genome shotgun (WGS) entry which is preliminary data.</text>
</comment>
<dbReference type="AlphaFoldDB" id="A0A8J3B7B6"/>
<evidence type="ECO:0000313" key="1">
    <source>
        <dbReference type="EMBL" id="GGJ79816.1"/>
    </source>
</evidence>
<name>A0A8J3B7B6_9ACTN</name>
<proteinExistence type="predicted"/>
<reference evidence="1" key="2">
    <citation type="submission" date="2020-09" db="EMBL/GenBank/DDBJ databases">
        <authorList>
            <person name="Sun Q."/>
            <person name="Ohkuma M."/>
        </authorList>
    </citation>
    <scope>NUCLEOTIDE SEQUENCE</scope>
    <source>
        <strain evidence="1">JCM 3090</strain>
    </source>
</reference>
<protein>
    <submittedName>
        <fullName evidence="1">Uncharacterized protein</fullName>
    </submittedName>
</protein>
<dbReference type="Proteomes" id="UP000649739">
    <property type="component" value="Unassembled WGS sequence"/>
</dbReference>
<sequence length="140" mass="14867">MSSTPGQPPLALLDDGRLERAVAVTRDGDLDRTDLGQDGLGPGAVAAVAAVIAHRIALVITEAVAQLAFQPGLQDPLGQLLQQPALPGQLHPRGPGLLHQPADQLAVNPVHRRLRRIDLLRHRGSIHAGRCCFAHQVLLP</sequence>
<accession>A0A8J3B7B6</accession>
<organism evidence="1 2">
    <name type="scientific">Pilimelia anulata</name>
    <dbReference type="NCBI Taxonomy" id="53371"/>
    <lineage>
        <taxon>Bacteria</taxon>
        <taxon>Bacillati</taxon>
        <taxon>Actinomycetota</taxon>
        <taxon>Actinomycetes</taxon>
        <taxon>Micromonosporales</taxon>
        <taxon>Micromonosporaceae</taxon>
        <taxon>Pilimelia</taxon>
    </lineage>
</organism>